<name>A0A0R0E1U2_9GAMM</name>
<dbReference type="Pfam" id="PF01289">
    <property type="entry name" value="Thiol_cytolysin"/>
    <property type="match status" value="1"/>
</dbReference>
<comment type="caution">
    <text evidence="3">The sequence shown here is derived from an EMBL/GenBank/DDBJ whole genome shotgun (WGS) entry which is preliminary data.</text>
</comment>
<dbReference type="Gene3D" id="3.30.1040.20">
    <property type="match status" value="1"/>
</dbReference>
<gene>
    <name evidence="3" type="ORF">ABB34_00975</name>
</gene>
<dbReference type="Proteomes" id="UP000050940">
    <property type="component" value="Unassembled WGS sequence"/>
</dbReference>
<dbReference type="SUPFAM" id="SSF56978">
    <property type="entry name" value="Perfringolysin"/>
    <property type="match status" value="1"/>
</dbReference>
<dbReference type="EMBL" id="LDJP01000006">
    <property type="protein sequence ID" value="KRG88269.1"/>
    <property type="molecule type" value="Genomic_DNA"/>
</dbReference>
<evidence type="ECO:0000313" key="4">
    <source>
        <dbReference type="Proteomes" id="UP000050940"/>
    </source>
</evidence>
<feature type="chain" id="PRO_5006396623" description="Thiol-activated cytolysin" evidence="2">
    <location>
        <begin position="26"/>
        <end position="581"/>
    </location>
</feature>
<dbReference type="PATRIC" id="fig|659018.3.peg.2196"/>
<dbReference type="InterPro" id="IPR036363">
    <property type="entry name" value="Thiol_cytolysin_ab_sf"/>
</dbReference>
<evidence type="ECO:0000256" key="1">
    <source>
        <dbReference type="SAM" id="MobiDB-lite"/>
    </source>
</evidence>
<dbReference type="InterPro" id="IPR001869">
    <property type="entry name" value="Thiol_cytolysin"/>
</dbReference>
<organism evidence="3 4">
    <name type="scientific">Stenotrophomonas daejeonensis</name>
    <dbReference type="NCBI Taxonomy" id="659018"/>
    <lineage>
        <taxon>Bacteria</taxon>
        <taxon>Pseudomonadati</taxon>
        <taxon>Pseudomonadota</taxon>
        <taxon>Gammaproteobacteria</taxon>
        <taxon>Lysobacterales</taxon>
        <taxon>Lysobacteraceae</taxon>
        <taxon>Stenotrophomonas</taxon>
    </lineage>
</organism>
<protein>
    <recommendedName>
        <fullName evidence="5">Thiol-activated cytolysin</fullName>
    </recommendedName>
</protein>
<feature type="compositionally biased region" description="Polar residues" evidence="1">
    <location>
        <begin position="98"/>
        <end position="108"/>
    </location>
</feature>
<evidence type="ECO:0000256" key="2">
    <source>
        <dbReference type="SAM" id="SignalP"/>
    </source>
</evidence>
<dbReference type="AlphaFoldDB" id="A0A0R0E1U2"/>
<proteinExistence type="predicted"/>
<dbReference type="Gene3D" id="3.90.840.10">
    <property type="entry name" value="Thiol-activated cytolysin superfamily/Thiol-activated cytolysin, alpha-beta domain"/>
    <property type="match status" value="1"/>
</dbReference>
<keyword evidence="4" id="KW-1185">Reference proteome</keyword>
<evidence type="ECO:0000313" key="3">
    <source>
        <dbReference type="EMBL" id="KRG88269.1"/>
    </source>
</evidence>
<dbReference type="GO" id="GO:0015485">
    <property type="term" value="F:cholesterol binding"/>
    <property type="evidence" value="ECO:0007669"/>
    <property type="project" value="InterPro"/>
</dbReference>
<dbReference type="STRING" id="659018.ABB34_00975"/>
<evidence type="ECO:0008006" key="5">
    <source>
        <dbReference type="Google" id="ProtNLM"/>
    </source>
</evidence>
<dbReference type="InterPro" id="IPR036359">
    <property type="entry name" value="Thiol_cytolysin_sf"/>
</dbReference>
<sequence>MFAKRNATMFLSTAVIAMVAGAVQAQNAPLRINAGTAQRQQDVRALQFSNKALANSVKINTGRVSHERSFGGTRLRTTLVLNPDSPLARTRRGGGNGELQSSGSSRQEPSGDGLVCTSTNTRLSLDNDSFKVAATSAQASKLYPGAVYDFKNFFDGRMNPATGARHPVRIVASNVPGMADRGTGTYEVVEQPMQSSISNGVNRLTGRMPAGSRQMQSYAADVYQLSNAAETQLKLGASAASYGVSAEAVYGSRQRDGEQEFLVDVTQEMYTLSVEPDARGIFVDPAVATQGDKVMLGTVTYGQRLLLSVKTRYKDGLSAVNAQARFSSPFAKASASLESLQKSFSEETSVRVYAVGGNSPGFGPPQRIDDIKAWLDDYFRNTHLGNPQPIRYQFVNMNNEIVRAESATDNFVTRNCVPEEVTLTLTLESIKNLSGNDYTRDEVVKFGTRQLVAAHVGTQRYWPANGDYPHSICWWGDEGNVGNGCKPVREFNGSINVGESRVFRLKARDIGDGDFVNIHTDYIAMYRTRAGGSTNSRRDVDNTRIWLKREVMAADSKGFLKQVDIPFNGRTFRYTYRATLQ</sequence>
<accession>A0A0R0E1U2</accession>
<feature type="signal peptide" evidence="2">
    <location>
        <begin position="1"/>
        <end position="25"/>
    </location>
</feature>
<dbReference type="Gene3D" id="3.40.30.40">
    <property type="entry name" value="Perfringolysin"/>
    <property type="match status" value="1"/>
</dbReference>
<feature type="region of interest" description="Disordered" evidence="1">
    <location>
        <begin position="81"/>
        <end position="115"/>
    </location>
</feature>
<keyword evidence="2" id="KW-0732">Signal</keyword>
<reference evidence="3 4" key="1">
    <citation type="submission" date="2015-05" db="EMBL/GenBank/DDBJ databases">
        <title>Genome sequencing and analysis of members of genus Stenotrophomonas.</title>
        <authorList>
            <person name="Patil P.P."/>
            <person name="Midha S."/>
            <person name="Patil P.B."/>
        </authorList>
    </citation>
    <scope>NUCLEOTIDE SEQUENCE [LARGE SCALE GENOMIC DNA]</scope>
    <source>
        <strain evidence="3 4">JCM 16244</strain>
    </source>
</reference>